<reference evidence="1 2" key="1">
    <citation type="submission" date="2018-12" db="EMBL/GenBank/DDBJ databases">
        <title>Genome Sequence of Candidatus Viridilinea halotolerans isolated from saline sulfide-rich spring.</title>
        <authorList>
            <person name="Grouzdev D.S."/>
            <person name="Burganskaya E.I."/>
            <person name="Krutkina M.S."/>
            <person name="Sukhacheva M.V."/>
            <person name="Gorlenko V.M."/>
        </authorList>
    </citation>
    <scope>NUCLEOTIDE SEQUENCE [LARGE SCALE GENOMIC DNA]</scope>
    <source>
        <strain evidence="1">Chok-6</strain>
    </source>
</reference>
<gene>
    <name evidence="1" type="ORF">EI684_14325</name>
</gene>
<dbReference type="AlphaFoldDB" id="A0A426TWH9"/>
<protein>
    <recommendedName>
        <fullName evidence="3">Zinc-finger domain-containing protein</fullName>
    </recommendedName>
</protein>
<evidence type="ECO:0000313" key="1">
    <source>
        <dbReference type="EMBL" id="RRR69928.1"/>
    </source>
</evidence>
<evidence type="ECO:0008006" key="3">
    <source>
        <dbReference type="Google" id="ProtNLM"/>
    </source>
</evidence>
<dbReference type="EMBL" id="RSAS01000573">
    <property type="protein sequence ID" value="RRR69928.1"/>
    <property type="molecule type" value="Genomic_DNA"/>
</dbReference>
<accession>A0A426TWH9</accession>
<evidence type="ECO:0000313" key="2">
    <source>
        <dbReference type="Proteomes" id="UP000280307"/>
    </source>
</evidence>
<proteinExistence type="predicted"/>
<organism evidence="1 2">
    <name type="scientific">Candidatus Viridilinea halotolerans</name>
    <dbReference type="NCBI Taxonomy" id="2491704"/>
    <lineage>
        <taxon>Bacteria</taxon>
        <taxon>Bacillati</taxon>
        <taxon>Chloroflexota</taxon>
        <taxon>Chloroflexia</taxon>
        <taxon>Chloroflexales</taxon>
        <taxon>Chloroflexineae</taxon>
        <taxon>Oscillochloridaceae</taxon>
        <taxon>Candidatus Viridilinea</taxon>
    </lineage>
</organism>
<dbReference type="Proteomes" id="UP000280307">
    <property type="component" value="Unassembled WGS sequence"/>
</dbReference>
<comment type="caution">
    <text evidence="1">The sequence shown here is derived from an EMBL/GenBank/DDBJ whole genome shotgun (WGS) entry which is preliminary data.</text>
</comment>
<name>A0A426TWH9_9CHLR</name>
<sequence>MSSPIPGCSALDRIRTSDLLAALDGEAAVDIVQHLTQCGACREAAVALATELAMLHAMVPRSACPAAEAWLRYHEHLLDEAEQVQLTAHLPTCSACRDELALLAEATLDLPAPTLIERLRASGQRILEALPQMPRGLPLPVVRGEAAEQTWNYQVEGFQLLLSYTPALAGAAGSLRGMLQSATGLLPQPAQVSLQRAAEVLAEDVIDEFGYFNLGYVPPDHYQLLLTLPELKIVVAELNLSA</sequence>